<dbReference type="Gene3D" id="3.40.50.1110">
    <property type="entry name" value="SGNH hydrolase"/>
    <property type="match status" value="1"/>
</dbReference>
<dbReference type="PANTHER" id="PTHR43784:SF2">
    <property type="entry name" value="GDSL-LIKE LIPASE_ACYLHYDROLASE, PUTATIVE (AFU_ORTHOLOGUE AFUA_2G00820)-RELATED"/>
    <property type="match status" value="1"/>
</dbReference>
<dbReference type="InterPro" id="IPR036514">
    <property type="entry name" value="SGNH_hydro_sf"/>
</dbReference>
<accession>A0ABY6ULI4</accession>
<evidence type="ECO:0000313" key="3">
    <source>
        <dbReference type="Proteomes" id="UP000766486"/>
    </source>
</evidence>
<dbReference type="CDD" id="cd01830">
    <property type="entry name" value="XynE_like"/>
    <property type="match status" value="1"/>
</dbReference>
<feature type="domain" description="SGNH hydrolase-type esterase" evidence="1">
    <location>
        <begin position="170"/>
        <end position="357"/>
    </location>
</feature>
<evidence type="ECO:0000259" key="1">
    <source>
        <dbReference type="Pfam" id="PF13472"/>
    </source>
</evidence>
<dbReference type="InterPro" id="IPR013830">
    <property type="entry name" value="SGNH_hydro"/>
</dbReference>
<sequence>MSKELTCLRIRFIQLHNATIRQTFRVSIGAEKIRIQFSNRFSTTDLPLDAVSVALPKDGASGTGDIRCGSSQSLTFNGSSSVVIPPGGTIYSDPVVFRVEPLSNIALSIYTEQGQSGKRITGHPGSRTTTWMEKGNKVNATSISQSPSIGWYFASSIEGLVPNNRYSLVALGDSITDGLGSDTNKNNRWTDILAERLQANSSGNIAINNQGIGGNSVVQGGLGETLLKRYRRDGLERSGIKFLFVLEGVNDLGYSKTDAAWQDSLFKAMTNAYAEIVAAAKEAGIVTMGGTITPFGGSSSYAHPEREKTRLLINDWILTNGTFDHAIDFAAMIGEGDKLLPEFDSDGLHPNAAGYRAMGEGFPLNILK</sequence>
<organism evidence="2 3">
    <name type="scientific">Bionectria ochroleuca</name>
    <name type="common">Gliocladium roseum</name>
    <dbReference type="NCBI Taxonomy" id="29856"/>
    <lineage>
        <taxon>Eukaryota</taxon>
        <taxon>Fungi</taxon>
        <taxon>Dikarya</taxon>
        <taxon>Ascomycota</taxon>
        <taxon>Pezizomycotina</taxon>
        <taxon>Sordariomycetes</taxon>
        <taxon>Hypocreomycetidae</taxon>
        <taxon>Hypocreales</taxon>
        <taxon>Bionectriaceae</taxon>
        <taxon>Clonostachys</taxon>
    </lineage>
</organism>
<dbReference type="SUPFAM" id="SSF52266">
    <property type="entry name" value="SGNH hydrolase"/>
    <property type="match status" value="1"/>
</dbReference>
<dbReference type="Pfam" id="PF13472">
    <property type="entry name" value="Lipase_GDSL_2"/>
    <property type="match status" value="1"/>
</dbReference>
<dbReference type="Proteomes" id="UP000766486">
    <property type="component" value="Unassembled WGS sequence"/>
</dbReference>
<gene>
    <name evidence="2" type="ORF">CLO192961_LOCUS295703</name>
</gene>
<dbReference type="EMBL" id="CABFNS010000825">
    <property type="protein sequence ID" value="VUC30866.1"/>
    <property type="molecule type" value="Genomic_DNA"/>
</dbReference>
<evidence type="ECO:0000313" key="2">
    <source>
        <dbReference type="EMBL" id="VUC30866.1"/>
    </source>
</evidence>
<dbReference type="InterPro" id="IPR053140">
    <property type="entry name" value="GDSL_Rv0518-like"/>
</dbReference>
<dbReference type="PANTHER" id="PTHR43784">
    <property type="entry name" value="GDSL-LIKE LIPASE/ACYLHYDROLASE, PUTATIVE (AFU_ORTHOLOGUE AFUA_2G00820)-RELATED"/>
    <property type="match status" value="1"/>
</dbReference>
<reference evidence="2 3" key="1">
    <citation type="submission" date="2019-06" db="EMBL/GenBank/DDBJ databases">
        <authorList>
            <person name="Broberg M."/>
        </authorList>
    </citation>
    <scope>NUCLEOTIDE SEQUENCE [LARGE SCALE GENOMIC DNA]</scope>
</reference>
<name>A0ABY6ULI4_BIOOC</name>
<keyword evidence="3" id="KW-1185">Reference proteome</keyword>
<proteinExistence type="predicted"/>
<comment type="caution">
    <text evidence="2">The sequence shown here is derived from an EMBL/GenBank/DDBJ whole genome shotgun (WGS) entry which is preliminary data.</text>
</comment>
<protein>
    <recommendedName>
        <fullName evidence="1">SGNH hydrolase-type esterase domain-containing protein</fullName>
    </recommendedName>
</protein>